<dbReference type="Proteomes" id="UP001240447">
    <property type="component" value="Unassembled WGS sequence"/>
</dbReference>
<accession>A0ABT9NUQ4</accession>
<name>A0ABT9NUQ4_9ACTN</name>
<comment type="caution">
    <text evidence="1">The sequence shown here is derived from an EMBL/GenBank/DDBJ whole genome shotgun (WGS) entry which is preliminary data.</text>
</comment>
<keyword evidence="2" id="KW-1185">Reference proteome</keyword>
<evidence type="ECO:0000313" key="1">
    <source>
        <dbReference type="EMBL" id="MDP9824167.1"/>
    </source>
</evidence>
<organism evidence="1 2">
    <name type="scientific">Nocardioides massiliensis</name>
    <dbReference type="NCBI Taxonomy" id="1325935"/>
    <lineage>
        <taxon>Bacteria</taxon>
        <taxon>Bacillati</taxon>
        <taxon>Actinomycetota</taxon>
        <taxon>Actinomycetes</taxon>
        <taxon>Propionibacteriales</taxon>
        <taxon>Nocardioidaceae</taxon>
        <taxon>Nocardioides</taxon>
    </lineage>
</organism>
<evidence type="ECO:0008006" key="3">
    <source>
        <dbReference type="Google" id="ProtNLM"/>
    </source>
</evidence>
<dbReference type="EMBL" id="JAUSQM010000001">
    <property type="protein sequence ID" value="MDP9824167.1"/>
    <property type="molecule type" value="Genomic_DNA"/>
</dbReference>
<proteinExistence type="predicted"/>
<gene>
    <name evidence="1" type="ORF">J2S59_003976</name>
</gene>
<reference evidence="1 2" key="1">
    <citation type="submission" date="2023-07" db="EMBL/GenBank/DDBJ databases">
        <title>Sequencing the genomes of 1000 actinobacteria strains.</title>
        <authorList>
            <person name="Klenk H.-P."/>
        </authorList>
    </citation>
    <scope>NUCLEOTIDE SEQUENCE [LARGE SCALE GENOMIC DNA]</scope>
    <source>
        <strain evidence="1 2">GD13</strain>
    </source>
</reference>
<sequence>MSDPSFARRGTRPGWRDPRMALGVLVLAGSVVLGAVVLDQSDETVPVWAMTADVGVGQALEPASLEQRRIRFADADLADRYLSAAQAPPEDVVLTRAVGAGELLPRAALGTADDTVEVVEVPVAAPVEAVPTTVRAGSVVDVWVSPEGRVEPGADGAEQVLDDVTVIAAPAAAEGFTPSGTRQLILAVPAEQADTALPRLLAAVGGTGVVITREP</sequence>
<protein>
    <recommendedName>
        <fullName evidence="3">SAF domain-containing protein</fullName>
    </recommendedName>
</protein>
<dbReference type="RefSeq" id="WP_181641962.1">
    <property type="nucleotide sequence ID" value="NZ_CCXJ01000311.1"/>
</dbReference>
<evidence type="ECO:0000313" key="2">
    <source>
        <dbReference type="Proteomes" id="UP001240447"/>
    </source>
</evidence>